<protein>
    <recommendedName>
        <fullName evidence="7">Phospholipase B-like</fullName>
        <ecNumber evidence="7">3.1.1.-</ecNumber>
    </recommendedName>
</protein>
<keyword evidence="8" id="KW-1133">Transmembrane helix</keyword>
<dbReference type="EMBL" id="JAOAOG010000127">
    <property type="protein sequence ID" value="KAJ6247239.1"/>
    <property type="molecule type" value="Genomic_DNA"/>
</dbReference>
<evidence type="ECO:0000256" key="6">
    <source>
        <dbReference type="ARBA" id="ARBA00023180"/>
    </source>
</evidence>
<organism evidence="9 10">
    <name type="scientific">Anaeramoeba flamelloides</name>
    <dbReference type="NCBI Taxonomy" id="1746091"/>
    <lineage>
        <taxon>Eukaryota</taxon>
        <taxon>Metamonada</taxon>
        <taxon>Anaeramoebidae</taxon>
        <taxon>Anaeramoeba</taxon>
    </lineage>
</organism>
<feature type="signal peptide" evidence="7">
    <location>
        <begin position="1"/>
        <end position="20"/>
    </location>
</feature>
<keyword evidence="6" id="KW-0325">Glycoprotein</keyword>
<comment type="similarity">
    <text evidence="1 7">Belongs to the phospholipase B-like family.</text>
</comment>
<evidence type="ECO:0000256" key="7">
    <source>
        <dbReference type="RuleBase" id="RU364138"/>
    </source>
</evidence>
<dbReference type="EC" id="3.1.1.-" evidence="7"/>
<keyword evidence="3 7" id="KW-0378">Hydrolase</keyword>
<dbReference type="Pfam" id="PF04916">
    <property type="entry name" value="Phospholip_B"/>
    <property type="match status" value="1"/>
</dbReference>
<dbReference type="PANTHER" id="PTHR12370:SF3">
    <property type="entry name" value="PHOSPHOLIPASE B-LIKE 2-RELATED"/>
    <property type="match status" value="1"/>
</dbReference>
<dbReference type="PANTHER" id="PTHR12370">
    <property type="entry name" value="PHOSPHOLIPASE B-RELATED"/>
    <property type="match status" value="1"/>
</dbReference>
<evidence type="ECO:0000313" key="9">
    <source>
        <dbReference type="EMBL" id="KAJ6247239.1"/>
    </source>
</evidence>
<keyword evidence="5 7" id="KW-0443">Lipid metabolism</keyword>
<dbReference type="Proteomes" id="UP001150062">
    <property type="component" value="Unassembled WGS sequence"/>
</dbReference>
<proteinExistence type="inferred from homology"/>
<evidence type="ECO:0000256" key="1">
    <source>
        <dbReference type="ARBA" id="ARBA00007835"/>
    </source>
</evidence>
<gene>
    <name evidence="9" type="ORF">M0813_18766</name>
</gene>
<keyword evidence="2 7" id="KW-0732">Signal</keyword>
<name>A0ABQ8YRJ5_9EUKA</name>
<dbReference type="InterPro" id="IPR007000">
    <property type="entry name" value="PLipase_B-like"/>
</dbReference>
<accession>A0ABQ8YRJ5</accession>
<evidence type="ECO:0000256" key="3">
    <source>
        <dbReference type="ARBA" id="ARBA00022801"/>
    </source>
</evidence>
<evidence type="ECO:0000256" key="8">
    <source>
        <dbReference type="SAM" id="Phobius"/>
    </source>
</evidence>
<evidence type="ECO:0000256" key="2">
    <source>
        <dbReference type="ARBA" id="ARBA00022729"/>
    </source>
</evidence>
<feature type="transmembrane region" description="Helical" evidence="8">
    <location>
        <begin position="388"/>
        <end position="407"/>
    </location>
</feature>
<comment type="function">
    <text evidence="7">Putative phospholipase.</text>
</comment>
<sequence>MKKLVLFVIFFGFLFTLYQCSPIYGAVYYDSKTNTWSFSNKLDLNGVATGMENDQVDLDGFEKVVLKTSSSNEYTDLEKSYGIGLLEGILTSDRITQVYQNWMKMRYPHGIPDQVAGFVWENLAWMRSQIEQEPESEYWRSMNNTIEQILGIADGLNWGSDSGITWKELYLMNIQSDLSDIANAVKISEYGAAEGFDPFDHHCSGLVKLLEDGSDLYSSHATWQRWFAMLRQLKYYEFHYQKIPSTHITFSSYAAIIYSKDDFYLVNGKSAVLETSLFVFDQDLYKYVKPESSILSTFKVVVCNRQTQSGPEWADCFKQYNSGTYNNGWLVVDYEAWETGNQNDVVWSCEQMPGLIECMDISDTLFTEGYIPSYNIPRFPRIYNYSDYAAGVAKYGYSFFLFILFSLRHNFT</sequence>
<keyword evidence="8" id="KW-0812">Transmembrane</keyword>
<evidence type="ECO:0000313" key="10">
    <source>
        <dbReference type="Proteomes" id="UP001150062"/>
    </source>
</evidence>
<keyword evidence="4 7" id="KW-0442">Lipid degradation</keyword>
<comment type="caution">
    <text evidence="9">The sequence shown here is derived from an EMBL/GenBank/DDBJ whole genome shotgun (WGS) entry which is preliminary data.</text>
</comment>
<keyword evidence="10" id="KW-1185">Reference proteome</keyword>
<keyword evidence="8" id="KW-0472">Membrane</keyword>
<feature type="chain" id="PRO_5045007564" description="Phospholipase B-like" evidence="7">
    <location>
        <begin position="21"/>
        <end position="412"/>
    </location>
</feature>
<dbReference type="Gene3D" id="3.60.60.30">
    <property type="match status" value="1"/>
</dbReference>
<evidence type="ECO:0000256" key="5">
    <source>
        <dbReference type="ARBA" id="ARBA00023098"/>
    </source>
</evidence>
<reference evidence="9" key="1">
    <citation type="submission" date="2022-08" db="EMBL/GenBank/DDBJ databases">
        <title>Novel sulfate-reducing endosymbionts in the free-living metamonad Anaeramoeba.</title>
        <authorList>
            <person name="Jerlstrom-Hultqvist J."/>
            <person name="Cepicka I."/>
            <person name="Gallot-Lavallee L."/>
            <person name="Salas-Leiva D."/>
            <person name="Curtis B.A."/>
            <person name="Zahonova K."/>
            <person name="Pipaliya S."/>
            <person name="Dacks J."/>
            <person name="Roger A.J."/>
        </authorList>
    </citation>
    <scope>NUCLEOTIDE SEQUENCE</scope>
    <source>
        <strain evidence="9">Schooner1</strain>
    </source>
</reference>
<evidence type="ECO:0000256" key="4">
    <source>
        <dbReference type="ARBA" id="ARBA00022963"/>
    </source>
</evidence>